<dbReference type="InterPro" id="IPR005079">
    <property type="entry name" value="Peptidase_C45_hydrolase"/>
</dbReference>
<evidence type="ECO:0000313" key="2">
    <source>
        <dbReference type="EMBL" id="KAE8151044.1"/>
    </source>
</evidence>
<keyword evidence="2" id="KW-0808">Transferase</keyword>
<dbReference type="EMBL" id="ML742079">
    <property type="protein sequence ID" value="KAE8151044.1"/>
    <property type="molecule type" value="Genomic_DNA"/>
</dbReference>
<dbReference type="Gene3D" id="1.10.10.2120">
    <property type="match status" value="1"/>
</dbReference>
<dbReference type="Proteomes" id="UP000325780">
    <property type="component" value="Unassembled WGS sequence"/>
</dbReference>
<dbReference type="OrthoDB" id="189997at2759"/>
<dbReference type="Pfam" id="PF03417">
    <property type="entry name" value="AAT"/>
    <property type="match status" value="1"/>
</dbReference>
<dbReference type="NCBIfam" id="NF040521">
    <property type="entry name" value="C45_proenzyme"/>
    <property type="match status" value="1"/>
</dbReference>
<dbReference type="InterPro" id="IPR047794">
    <property type="entry name" value="C45_proenzyme-like"/>
</dbReference>
<organism evidence="2 3">
    <name type="scientific">Aspergillus avenaceus</name>
    <dbReference type="NCBI Taxonomy" id="36643"/>
    <lineage>
        <taxon>Eukaryota</taxon>
        <taxon>Fungi</taxon>
        <taxon>Dikarya</taxon>
        <taxon>Ascomycota</taxon>
        <taxon>Pezizomycotina</taxon>
        <taxon>Eurotiomycetes</taxon>
        <taxon>Eurotiomycetidae</taxon>
        <taxon>Eurotiales</taxon>
        <taxon>Aspergillaceae</taxon>
        <taxon>Aspergillus</taxon>
        <taxon>Aspergillus subgen. Circumdati</taxon>
    </lineage>
</organism>
<dbReference type="GO" id="GO:0016740">
    <property type="term" value="F:transferase activity"/>
    <property type="evidence" value="ECO:0007669"/>
    <property type="project" value="UniProtKB-KW"/>
</dbReference>
<feature type="domain" description="Peptidase C45 hydrolase" evidence="1">
    <location>
        <begin position="115"/>
        <end position="314"/>
    </location>
</feature>
<evidence type="ECO:0000313" key="3">
    <source>
        <dbReference type="Proteomes" id="UP000325780"/>
    </source>
</evidence>
<sequence length="364" mass="40128">MHPHLHDPPRLVLKGSSQEIGRQHGSQLQEQIKSQLRLYGELFEHTLSMKWGDVLQLAEEFRQSLERSTPRLYAEMQGIAEGAGVGILDIVALNCRSELSLGGFSDGCTCLSWKKSDDARVLAQNWDWTSAVQKNLALLDIEQPGRPRIYMITEAGMIGKIGFNSAGVGTCLNVIKARPCVSSKLPIHIALRLCLESTSVDGALETLASHGGVASSQHILLADSTVSLGLELSPLGDAHLKEDEYGTVAHTNHFLENKNVDTPPWNESSPFRLERIRKLTRELSDSGVQGELITPGLLREKVFSDTYNAPGSICAQEDPGNHWTRRSSTLFNIVMNLYRQDPWAEIVIGKPGSGESTVLRMPWV</sequence>
<accession>A0A5N6TXR7</accession>
<keyword evidence="3" id="KW-1185">Reference proteome</keyword>
<dbReference type="AlphaFoldDB" id="A0A5N6TXR7"/>
<name>A0A5N6TXR7_ASPAV</name>
<dbReference type="Gene3D" id="3.60.60.10">
    <property type="entry name" value="Penicillin V Acylase, Chain A"/>
    <property type="match status" value="1"/>
</dbReference>
<protein>
    <submittedName>
        <fullName evidence="2">Acyl-coenzyme A:6-aminopenicillanic acid acyl-transferase-domain-containing protein</fullName>
    </submittedName>
</protein>
<proteinExistence type="predicted"/>
<reference evidence="2 3" key="1">
    <citation type="submission" date="2019-04" db="EMBL/GenBank/DDBJ databases">
        <title>Friends and foes A comparative genomics study of 23 Aspergillus species from section Flavi.</title>
        <authorList>
            <consortium name="DOE Joint Genome Institute"/>
            <person name="Kjaerbolling I."/>
            <person name="Vesth T."/>
            <person name="Frisvad J.C."/>
            <person name="Nybo J.L."/>
            <person name="Theobald S."/>
            <person name="Kildgaard S."/>
            <person name="Isbrandt T."/>
            <person name="Kuo A."/>
            <person name="Sato A."/>
            <person name="Lyhne E.K."/>
            <person name="Kogle M.E."/>
            <person name="Wiebenga A."/>
            <person name="Kun R.S."/>
            <person name="Lubbers R.J."/>
            <person name="Makela M.R."/>
            <person name="Barry K."/>
            <person name="Chovatia M."/>
            <person name="Clum A."/>
            <person name="Daum C."/>
            <person name="Haridas S."/>
            <person name="He G."/>
            <person name="LaButti K."/>
            <person name="Lipzen A."/>
            <person name="Mondo S."/>
            <person name="Riley R."/>
            <person name="Salamov A."/>
            <person name="Simmons B.A."/>
            <person name="Magnuson J.K."/>
            <person name="Henrissat B."/>
            <person name="Mortensen U.H."/>
            <person name="Larsen T.O."/>
            <person name="Devries R.P."/>
            <person name="Grigoriev I.V."/>
            <person name="Machida M."/>
            <person name="Baker S.E."/>
            <person name="Andersen M.R."/>
        </authorList>
    </citation>
    <scope>NUCLEOTIDE SEQUENCE [LARGE SCALE GENOMIC DNA]</scope>
    <source>
        <strain evidence="2 3">IBT 18842</strain>
    </source>
</reference>
<evidence type="ECO:0000259" key="1">
    <source>
        <dbReference type="Pfam" id="PF03417"/>
    </source>
</evidence>
<dbReference type="InterPro" id="IPR047801">
    <property type="entry name" value="Peptidase_C45"/>
</dbReference>
<dbReference type="PANTHER" id="PTHR34180">
    <property type="entry name" value="PEPTIDASE C45"/>
    <property type="match status" value="1"/>
</dbReference>
<gene>
    <name evidence="2" type="ORF">BDV25DRAFT_153264</name>
</gene>
<dbReference type="PANTHER" id="PTHR34180:SF1">
    <property type="entry name" value="BETA-ALANYL-DOPAMINE_CARCININE HYDROLASE"/>
    <property type="match status" value="1"/>
</dbReference>